<feature type="compositionally biased region" description="Basic residues" evidence="6">
    <location>
        <begin position="217"/>
        <end position="227"/>
    </location>
</feature>
<dbReference type="PANTHER" id="PTHR38099:SF1">
    <property type="entry name" value="LARGE RIBOSOMAL RNA SUBUNIT ACCUMULATION PROTEIN YCED"/>
    <property type="match status" value="1"/>
</dbReference>
<dbReference type="InterPro" id="IPR039255">
    <property type="entry name" value="YceD_bac"/>
</dbReference>
<evidence type="ECO:0000256" key="4">
    <source>
        <dbReference type="ARBA" id="ARBA00022517"/>
    </source>
</evidence>
<dbReference type="AlphaFoldDB" id="A0A839HVC1"/>
<dbReference type="GO" id="GO:0005829">
    <property type="term" value="C:cytosol"/>
    <property type="evidence" value="ECO:0007669"/>
    <property type="project" value="TreeGrafter"/>
</dbReference>
<feature type="compositionally biased region" description="Low complexity" evidence="6">
    <location>
        <begin position="195"/>
        <end position="214"/>
    </location>
</feature>
<accession>A0A839HVC1</accession>
<evidence type="ECO:0000313" key="8">
    <source>
        <dbReference type="Proteomes" id="UP000586093"/>
    </source>
</evidence>
<dbReference type="InterPro" id="IPR003772">
    <property type="entry name" value="YceD"/>
</dbReference>
<sequence>MSLRPANPRALDVAAFAEAGQDLSGRWPLAELERLSESAAPEARPGAEDLVQWSLRGEHRPRTGGDPVVRLHLRAEARLFLSCQRCLAPVETLLQIDRSVRFVRDEHQAAELDALSDEDVLAMTRRLDVQAWVEDELLLDLPLVPRHARCPAPLPGAQALGVGDALPEVEGADLPQAEAPEAPRIQPFAGLAALRASLGGPPAGSEAGSGAAEPARPPRRKGRGPAR</sequence>
<comment type="caution">
    <text evidence="7">The sequence shown here is derived from an EMBL/GenBank/DDBJ whole genome shotgun (WGS) entry which is preliminary data.</text>
</comment>
<dbReference type="Pfam" id="PF02620">
    <property type="entry name" value="YceD"/>
    <property type="match status" value="1"/>
</dbReference>
<reference evidence="7 8" key="1">
    <citation type="submission" date="2020-08" db="EMBL/GenBank/DDBJ databases">
        <title>Aquariorum lacteus gen. nov., sp. nov., a new member of the family Comamonadaceae, isolated from freshwater aquarium.</title>
        <authorList>
            <person name="Chun S.-J."/>
        </authorList>
    </citation>
    <scope>NUCLEOTIDE SEQUENCE [LARGE SCALE GENOMIC DNA]</scope>
    <source>
        <strain evidence="7 8">SJAQ100</strain>
    </source>
</reference>
<dbReference type="EMBL" id="JACIVI010000003">
    <property type="protein sequence ID" value="MBB1162404.1"/>
    <property type="molecule type" value="Genomic_DNA"/>
</dbReference>
<dbReference type="Proteomes" id="UP000586093">
    <property type="component" value="Unassembled WGS sequence"/>
</dbReference>
<keyword evidence="8" id="KW-1185">Reference proteome</keyword>
<evidence type="ECO:0000313" key="7">
    <source>
        <dbReference type="EMBL" id="MBB1162404.1"/>
    </source>
</evidence>
<comment type="function">
    <text evidence="1">Plays a role in synthesis, processing and/or stability of 23S rRNA.</text>
</comment>
<evidence type="ECO:0000256" key="5">
    <source>
        <dbReference type="ARBA" id="ARBA00031841"/>
    </source>
</evidence>
<comment type="similarity">
    <text evidence="2">Belongs to the DUF177 domain family.</text>
</comment>
<proteinExistence type="inferred from homology"/>
<keyword evidence="4" id="KW-0690">Ribosome biogenesis</keyword>
<dbReference type="PANTHER" id="PTHR38099">
    <property type="entry name" value="LARGE RIBOSOMAL RNA SUBUNIT ACCUMULATION PROTEIN YCED"/>
    <property type="match status" value="1"/>
</dbReference>
<protein>
    <recommendedName>
        <fullName evidence="3">Large ribosomal RNA subunit accumulation protein YceD</fullName>
    </recommendedName>
    <alternativeName>
        <fullName evidence="5">23S rRNA accumulation protein YceD</fullName>
    </alternativeName>
</protein>
<name>A0A839HVC1_9BURK</name>
<organism evidence="7 8">
    <name type="scientific">Aquariibacter albus</name>
    <dbReference type="NCBI Taxonomy" id="2759899"/>
    <lineage>
        <taxon>Bacteria</taxon>
        <taxon>Pseudomonadati</taxon>
        <taxon>Pseudomonadota</taxon>
        <taxon>Betaproteobacteria</taxon>
        <taxon>Burkholderiales</taxon>
        <taxon>Sphaerotilaceae</taxon>
        <taxon>Aquariibacter</taxon>
    </lineage>
</organism>
<dbReference type="GO" id="GO:0042254">
    <property type="term" value="P:ribosome biogenesis"/>
    <property type="evidence" value="ECO:0007669"/>
    <property type="project" value="UniProtKB-KW"/>
</dbReference>
<dbReference type="RefSeq" id="WP_182664269.1">
    <property type="nucleotide sequence ID" value="NZ_JACIVI010000003.1"/>
</dbReference>
<evidence type="ECO:0000256" key="6">
    <source>
        <dbReference type="SAM" id="MobiDB-lite"/>
    </source>
</evidence>
<evidence type="ECO:0000256" key="1">
    <source>
        <dbReference type="ARBA" id="ARBA00002868"/>
    </source>
</evidence>
<gene>
    <name evidence="7" type="ORF">H4F90_10465</name>
</gene>
<feature type="region of interest" description="Disordered" evidence="6">
    <location>
        <begin position="195"/>
        <end position="227"/>
    </location>
</feature>
<evidence type="ECO:0000256" key="3">
    <source>
        <dbReference type="ARBA" id="ARBA00015716"/>
    </source>
</evidence>
<evidence type="ECO:0000256" key="2">
    <source>
        <dbReference type="ARBA" id="ARBA00010740"/>
    </source>
</evidence>